<keyword evidence="1" id="KW-0812">Transmembrane</keyword>
<keyword evidence="1" id="KW-1133">Transmembrane helix</keyword>
<protein>
    <submittedName>
        <fullName evidence="2">Uncharacterized protein</fullName>
    </submittedName>
</protein>
<gene>
    <name evidence="2" type="ORF">GCM10011518_42700</name>
</gene>
<keyword evidence="3" id="KW-1185">Reference proteome</keyword>
<reference evidence="3" key="1">
    <citation type="journal article" date="2019" name="Int. J. Syst. Evol. Microbiol.">
        <title>The Global Catalogue of Microorganisms (GCM) 10K type strain sequencing project: providing services to taxonomists for standard genome sequencing and annotation.</title>
        <authorList>
            <consortium name="The Broad Institute Genomics Platform"/>
            <consortium name="The Broad Institute Genome Sequencing Center for Infectious Disease"/>
            <person name="Wu L."/>
            <person name="Ma J."/>
        </authorList>
    </citation>
    <scope>NUCLEOTIDE SEQUENCE [LARGE SCALE GENOMIC DNA]</scope>
    <source>
        <strain evidence="3">CGMCC 1.16060</strain>
    </source>
</reference>
<proteinExistence type="predicted"/>
<evidence type="ECO:0000256" key="1">
    <source>
        <dbReference type="SAM" id="Phobius"/>
    </source>
</evidence>
<dbReference type="Proteomes" id="UP000655016">
    <property type="component" value="Unassembled WGS sequence"/>
</dbReference>
<evidence type="ECO:0000313" key="3">
    <source>
        <dbReference type="Proteomes" id="UP000655016"/>
    </source>
</evidence>
<dbReference type="RefSeq" id="WP_229684411.1">
    <property type="nucleotide sequence ID" value="NZ_BMKP01000013.1"/>
</dbReference>
<comment type="caution">
    <text evidence="2">The sequence shown here is derived from an EMBL/GenBank/DDBJ whole genome shotgun (WGS) entry which is preliminary data.</text>
</comment>
<organism evidence="2 3">
    <name type="scientific">Flavobacterium limi</name>
    <dbReference type="NCBI Taxonomy" id="2045105"/>
    <lineage>
        <taxon>Bacteria</taxon>
        <taxon>Pseudomonadati</taxon>
        <taxon>Bacteroidota</taxon>
        <taxon>Flavobacteriia</taxon>
        <taxon>Flavobacteriales</taxon>
        <taxon>Flavobacteriaceae</taxon>
        <taxon>Flavobacterium</taxon>
    </lineage>
</organism>
<accession>A0ABQ1UWR7</accession>
<evidence type="ECO:0000313" key="2">
    <source>
        <dbReference type="EMBL" id="GGF28864.1"/>
    </source>
</evidence>
<keyword evidence="1" id="KW-0472">Membrane</keyword>
<feature type="transmembrane region" description="Helical" evidence="1">
    <location>
        <begin position="25"/>
        <end position="41"/>
    </location>
</feature>
<name>A0ABQ1UWR7_9FLAO</name>
<dbReference type="EMBL" id="BMKP01000013">
    <property type="protein sequence ID" value="GGF28864.1"/>
    <property type="molecule type" value="Genomic_DNA"/>
</dbReference>
<sequence length="104" mass="12282">MSQPHKPDEEEIMSYLLVFMEDDRISVWHLAIMTAILCLGYRQGQKGTIQVSRTRIMKQSHINTIPTYHKYFKELRDLGYIEYVPSYNPGYKSEVILNQKKVTQ</sequence>